<sequence length="257" mass="27887">MRIAIAAALITFSVGSTFSFAADREGSRLLIEKSQTAVEQMREKAGANKAATADLDTALRYLDKASVALKQGEKMFGGLADEAEQEIRHQATLVELTLKLADSRLERAKTEAELAVLHKKADAVKAKVKVFDDLRGEIARLKDDLAKNDKVGKELAALKAERDALAAQVKQLNTDQELREKLQAENETLKKALGQLQAESKKAAPPEQSEITQPKPKEVASPPVKPAPTPVAPEPDAEQKPLLEEIIVQPETPATSK</sequence>
<comment type="caution">
    <text evidence="3">The sequence shown here is derived from an EMBL/GenBank/DDBJ whole genome shotgun (WGS) entry which is preliminary data.</text>
</comment>
<reference evidence="3 4" key="1">
    <citation type="submission" date="2021-05" db="EMBL/GenBank/DDBJ databases">
        <title>The draft genome of Geobacter pelophilus DSM 12255.</title>
        <authorList>
            <person name="Xu Z."/>
            <person name="Masuda Y."/>
            <person name="Itoh H."/>
            <person name="Senoo K."/>
        </authorList>
    </citation>
    <scope>NUCLEOTIDE SEQUENCE [LARGE SCALE GENOMIC DNA]</scope>
    <source>
        <strain evidence="3 4">DSM 12255</strain>
    </source>
</reference>
<dbReference type="AlphaFoldDB" id="A0AAW4L5M6"/>
<dbReference type="RefSeq" id="WP_214170646.1">
    <property type="nucleotide sequence ID" value="NZ_JAHCVJ010000002.1"/>
</dbReference>
<dbReference type="EMBL" id="JAHCVJ010000002">
    <property type="protein sequence ID" value="MBT0663865.1"/>
    <property type="molecule type" value="Genomic_DNA"/>
</dbReference>
<protein>
    <recommendedName>
        <fullName evidence="5">DUF4398 domain-containing protein</fullName>
    </recommendedName>
</protein>
<evidence type="ECO:0008006" key="5">
    <source>
        <dbReference type="Google" id="ProtNLM"/>
    </source>
</evidence>
<feature type="compositionally biased region" description="Pro residues" evidence="1">
    <location>
        <begin position="223"/>
        <end position="233"/>
    </location>
</feature>
<feature type="region of interest" description="Disordered" evidence="1">
    <location>
        <begin position="194"/>
        <end position="257"/>
    </location>
</feature>
<organism evidence="3 4">
    <name type="scientific">Geoanaerobacter pelophilus</name>
    <dbReference type="NCBI Taxonomy" id="60036"/>
    <lineage>
        <taxon>Bacteria</taxon>
        <taxon>Pseudomonadati</taxon>
        <taxon>Thermodesulfobacteriota</taxon>
        <taxon>Desulfuromonadia</taxon>
        <taxon>Geobacterales</taxon>
        <taxon>Geobacteraceae</taxon>
        <taxon>Geoanaerobacter</taxon>
    </lineage>
</organism>
<dbReference type="Proteomes" id="UP000811899">
    <property type="component" value="Unassembled WGS sequence"/>
</dbReference>
<evidence type="ECO:0000256" key="1">
    <source>
        <dbReference type="SAM" id="MobiDB-lite"/>
    </source>
</evidence>
<proteinExistence type="predicted"/>
<name>A0AAW4L5M6_9BACT</name>
<evidence type="ECO:0000313" key="3">
    <source>
        <dbReference type="EMBL" id="MBT0663865.1"/>
    </source>
</evidence>
<gene>
    <name evidence="3" type="ORF">KI809_06075</name>
</gene>
<feature type="signal peptide" evidence="2">
    <location>
        <begin position="1"/>
        <end position="21"/>
    </location>
</feature>
<accession>A0AAW4L5M6</accession>
<evidence type="ECO:0000256" key="2">
    <source>
        <dbReference type="SAM" id="SignalP"/>
    </source>
</evidence>
<keyword evidence="4" id="KW-1185">Reference proteome</keyword>
<evidence type="ECO:0000313" key="4">
    <source>
        <dbReference type="Proteomes" id="UP000811899"/>
    </source>
</evidence>
<feature type="chain" id="PRO_5043811836" description="DUF4398 domain-containing protein" evidence="2">
    <location>
        <begin position="22"/>
        <end position="257"/>
    </location>
</feature>
<keyword evidence="2" id="KW-0732">Signal</keyword>